<protein>
    <submittedName>
        <fullName evidence="2">Uncharacterized protein</fullName>
    </submittedName>
</protein>
<accession>A0A2K3D8R1</accession>
<reference evidence="2 3" key="1">
    <citation type="journal article" date="2007" name="Science">
        <title>The Chlamydomonas genome reveals the evolution of key animal and plant functions.</title>
        <authorList>
            <person name="Merchant S.S."/>
            <person name="Prochnik S.E."/>
            <person name="Vallon O."/>
            <person name="Harris E.H."/>
            <person name="Karpowicz S.J."/>
            <person name="Witman G.B."/>
            <person name="Terry A."/>
            <person name="Salamov A."/>
            <person name="Fritz-Laylin L.K."/>
            <person name="Marechal-Drouard L."/>
            <person name="Marshall W.F."/>
            <person name="Qu L.H."/>
            <person name="Nelson D.R."/>
            <person name="Sanderfoot A.A."/>
            <person name="Spalding M.H."/>
            <person name="Kapitonov V.V."/>
            <person name="Ren Q."/>
            <person name="Ferris P."/>
            <person name="Lindquist E."/>
            <person name="Shapiro H."/>
            <person name="Lucas S.M."/>
            <person name="Grimwood J."/>
            <person name="Schmutz J."/>
            <person name="Cardol P."/>
            <person name="Cerutti H."/>
            <person name="Chanfreau G."/>
            <person name="Chen C.L."/>
            <person name="Cognat V."/>
            <person name="Croft M.T."/>
            <person name="Dent R."/>
            <person name="Dutcher S."/>
            <person name="Fernandez E."/>
            <person name="Fukuzawa H."/>
            <person name="Gonzalez-Ballester D."/>
            <person name="Gonzalez-Halphen D."/>
            <person name="Hallmann A."/>
            <person name="Hanikenne M."/>
            <person name="Hippler M."/>
            <person name="Inwood W."/>
            <person name="Jabbari K."/>
            <person name="Kalanon M."/>
            <person name="Kuras R."/>
            <person name="Lefebvre P.A."/>
            <person name="Lemaire S.D."/>
            <person name="Lobanov A.V."/>
            <person name="Lohr M."/>
            <person name="Manuell A."/>
            <person name="Meier I."/>
            <person name="Mets L."/>
            <person name="Mittag M."/>
            <person name="Mittelmeier T."/>
            <person name="Moroney J.V."/>
            <person name="Moseley J."/>
            <person name="Napoli C."/>
            <person name="Nedelcu A.M."/>
            <person name="Niyogi K."/>
            <person name="Novoselov S.V."/>
            <person name="Paulsen I.T."/>
            <person name="Pazour G."/>
            <person name="Purton S."/>
            <person name="Ral J.P."/>
            <person name="Riano-Pachon D.M."/>
            <person name="Riekhof W."/>
            <person name="Rymarquis L."/>
            <person name="Schroda M."/>
            <person name="Stern D."/>
            <person name="Umen J."/>
            <person name="Willows R."/>
            <person name="Wilson N."/>
            <person name="Zimmer S.L."/>
            <person name="Allmer J."/>
            <person name="Balk J."/>
            <person name="Bisova K."/>
            <person name="Chen C.J."/>
            <person name="Elias M."/>
            <person name="Gendler K."/>
            <person name="Hauser C."/>
            <person name="Lamb M.R."/>
            <person name="Ledford H."/>
            <person name="Long J.C."/>
            <person name="Minagawa J."/>
            <person name="Page M.D."/>
            <person name="Pan J."/>
            <person name="Pootakham W."/>
            <person name="Roje S."/>
            <person name="Rose A."/>
            <person name="Stahlberg E."/>
            <person name="Terauchi A.M."/>
            <person name="Yang P."/>
            <person name="Ball S."/>
            <person name="Bowler C."/>
            <person name="Dieckmann C.L."/>
            <person name="Gladyshev V.N."/>
            <person name="Green P."/>
            <person name="Jorgensen R."/>
            <person name="Mayfield S."/>
            <person name="Mueller-Roeber B."/>
            <person name="Rajamani S."/>
            <person name="Sayre R.T."/>
            <person name="Brokstein P."/>
            <person name="Dubchak I."/>
            <person name="Goodstein D."/>
            <person name="Hornick L."/>
            <person name="Huang Y.W."/>
            <person name="Jhaveri J."/>
            <person name="Luo Y."/>
            <person name="Martinez D."/>
            <person name="Ngau W.C."/>
            <person name="Otillar B."/>
            <person name="Poliakov A."/>
            <person name="Porter A."/>
            <person name="Szajkowski L."/>
            <person name="Werner G."/>
            <person name="Zhou K."/>
            <person name="Grigoriev I.V."/>
            <person name="Rokhsar D.S."/>
            <person name="Grossman A.R."/>
        </authorList>
    </citation>
    <scope>NUCLEOTIDE SEQUENCE [LARGE SCALE GENOMIC DNA]</scope>
    <source>
        <strain evidence="3">CC-503</strain>
    </source>
</reference>
<dbReference type="RefSeq" id="XP_042919740.1">
    <property type="nucleotide sequence ID" value="XM_043067735.1"/>
</dbReference>
<proteinExistence type="predicted"/>
<dbReference type="Gramene" id="PNW76912">
    <property type="protein sequence ID" value="PNW76912"/>
    <property type="gene ID" value="CHLRE_11g481082v5"/>
</dbReference>
<name>A0A2K3D8R1_CHLRE</name>
<feature type="region of interest" description="Disordered" evidence="1">
    <location>
        <begin position="39"/>
        <end position="79"/>
    </location>
</feature>
<organism evidence="2 3">
    <name type="scientific">Chlamydomonas reinhardtii</name>
    <name type="common">Chlamydomonas smithii</name>
    <dbReference type="NCBI Taxonomy" id="3055"/>
    <lineage>
        <taxon>Eukaryota</taxon>
        <taxon>Viridiplantae</taxon>
        <taxon>Chlorophyta</taxon>
        <taxon>core chlorophytes</taxon>
        <taxon>Chlorophyceae</taxon>
        <taxon>CS clade</taxon>
        <taxon>Chlamydomonadales</taxon>
        <taxon>Chlamydomonadaceae</taxon>
        <taxon>Chlamydomonas</taxon>
    </lineage>
</organism>
<feature type="compositionally biased region" description="Gly residues" evidence="1">
    <location>
        <begin position="68"/>
        <end position="79"/>
    </location>
</feature>
<sequence length="79" mass="8086">MYDWTTLHDFILPAARSGHEAVVGCWLVLRAGLVARPVAPHAAGKQRSDEPGLCASGRRGPRPELAGAGAGAGAGGTRL</sequence>
<evidence type="ECO:0000256" key="1">
    <source>
        <dbReference type="SAM" id="MobiDB-lite"/>
    </source>
</evidence>
<keyword evidence="3" id="KW-1185">Reference proteome</keyword>
<dbReference type="Proteomes" id="UP000006906">
    <property type="component" value="Chromosome 11"/>
</dbReference>
<evidence type="ECO:0000313" key="3">
    <source>
        <dbReference type="Proteomes" id="UP000006906"/>
    </source>
</evidence>
<evidence type="ECO:0000313" key="2">
    <source>
        <dbReference type="EMBL" id="PNW76912.1"/>
    </source>
</evidence>
<dbReference type="ExpressionAtlas" id="A0A2K3D8R1">
    <property type="expression patterns" value="baseline"/>
</dbReference>
<dbReference type="AlphaFoldDB" id="A0A2K3D8R1"/>
<dbReference type="EMBL" id="CM008972">
    <property type="protein sequence ID" value="PNW76912.1"/>
    <property type="molecule type" value="Genomic_DNA"/>
</dbReference>
<gene>
    <name evidence="2" type="ORF">CHLRE_11g481082v5</name>
</gene>
<dbReference type="GeneID" id="5722937"/>